<comment type="function">
    <text evidence="5">Required for morphogenesis and for the elongation of the flagellar filament by facilitating polymerization of the flagellin monomers at the tip of growing filament. Forms a capping structure, which prevents flagellin subunits (transported through the central channel of the flagellum) from leaking out without polymerization at the distal end.</text>
</comment>
<dbReference type="Pfam" id="PF02465">
    <property type="entry name" value="FliD_N"/>
    <property type="match status" value="1"/>
</dbReference>
<comment type="similarity">
    <text evidence="1 5">Belongs to the FliD family.</text>
</comment>
<sequence length="462" mass="46446">MGMAIDGLISGLKTTDLIDSLMQAEAIPQTLLKNKVTDSTNFISAMQALNSKVAALADSAAKLAKPAGTDLHTASTSSTAATATAGTGAVDGTIDFTVDRLAQSQVTVTGPLTQWPDQPPTLTFVAADGTTKQITAASSSLADVAAAINQAGAGVSATRVAAGLDPATGQPLYRLQLSSTKTGAAAAFTAYRGTAADVAAGTATNILSDAGSSQVRQAQDAQLTLWAGTGAAQTVSSATNSFTDVLPGVTVSVTAASTTPVTLTVARDDKSISAAAGSLAGAVNDILTYIGQKQAVSTSTDAAGGTVVTGGVFTGESSVRDVNQKLVDAVIAPIGGVSPSTYGISITRDGAVTFDQDAFAKAMAADPDTVKAAVATIAQRVADAATGASDTYTGSISLKIKGEQSTVKSLNDQITDWDGRLADRRATLEKTYANLEVQLQQLQSQSSWLTGQLSSLPSASAS</sequence>
<comment type="caution">
    <text evidence="8">The sequence shown here is derived from an EMBL/GenBank/DDBJ whole genome shotgun (WGS) entry which is preliminary data.</text>
</comment>
<reference evidence="8 9" key="1">
    <citation type="submission" date="2020-07" db="EMBL/GenBank/DDBJ databases">
        <title>Sequencing the genomes of 1000 actinobacteria strains.</title>
        <authorList>
            <person name="Klenk H.-P."/>
        </authorList>
    </citation>
    <scope>NUCLEOTIDE SEQUENCE [LARGE SCALE GENOMIC DNA]</scope>
    <source>
        <strain evidence="8 9">DSM 23871</strain>
    </source>
</reference>
<evidence type="ECO:0000256" key="1">
    <source>
        <dbReference type="ARBA" id="ARBA00009764"/>
    </source>
</evidence>
<dbReference type="GO" id="GO:0009424">
    <property type="term" value="C:bacterial-type flagellum hook"/>
    <property type="evidence" value="ECO:0007669"/>
    <property type="project" value="UniProtKB-UniRule"/>
</dbReference>
<gene>
    <name evidence="8" type="ORF">BJ963_002837</name>
</gene>
<comment type="subcellular location">
    <subcellularLocation>
        <location evidence="5">Secreted</location>
    </subcellularLocation>
    <subcellularLocation>
        <location evidence="5">Bacterial flagellum</location>
    </subcellularLocation>
</comment>
<dbReference type="PANTHER" id="PTHR30288:SF0">
    <property type="entry name" value="FLAGELLAR HOOK-ASSOCIATED PROTEIN 2"/>
    <property type="match status" value="1"/>
</dbReference>
<proteinExistence type="inferred from homology"/>
<dbReference type="GO" id="GO:0007155">
    <property type="term" value="P:cell adhesion"/>
    <property type="evidence" value="ECO:0007669"/>
    <property type="project" value="InterPro"/>
</dbReference>
<dbReference type="InterPro" id="IPR010809">
    <property type="entry name" value="FliD_C"/>
</dbReference>
<accession>A0A852T175</accession>
<keyword evidence="5" id="KW-0964">Secreted</keyword>
<organism evidence="8 9">
    <name type="scientific">Leifsonia soli</name>
    <dbReference type="NCBI Taxonomy" id="582665"/>
    <lineage>
        <taxon>Bacteria</taxon>
        <taxon>Bacillati</taxon>
        <taxon>Actinomycetota</taxon>
        <taxon>Actinomycetes</taxon>
        <taxon>Micrococcales</taxon>
        <taxon>Microbacteriaceae</taxon>
        <taxon>Leifsonia</taxon>
    </lineage>
</organism>
<evidence type="ECO:0000313" key="8">
    <source>
        <dbReference type="EMBL" id="NYD75318.1"/>
    </source>
</evidence>
<dbReference type="Proteomes" id="UP000589620">
    <property type="component" value="Unassembled WGS sequence"/>
</dbReference>
<dbReference type="InterPro" id="IPR003481">
    <property type="entry name" value="FliD_N"/>
</dbReference>
<dbReference type="GO" id="GO:0005576">
    <property type="term" value="C:extracellular region"/>
    <property type="evidence" value="ECO:0007669"/>
    <property type="project" value="UniProtKB-SubCell"/>
</dbReference>
<name>A0A852T175_9MICO</name>
<dbReference type="GO" id="GO:0009421">
    <property type="term" value="C:bacterial-type flagellum filament cap"/>
    <property type="evidence" value="ECO:0007669"/>
    <property type="project" value="InterPro"/>
</dbReference>
<dbReference type="PANTHER" id="PTHR30288">
    <property type="entry name" value="FLAGELLAR CAP/ASSEMBLY PROTEIN FLID"/>
    <property type="match status" value="1"/>
</dbReference>
<feature type="domain" description="Flagellar hook-associated protein 2 N-terminal" evidence="6">
    <location>
        <begin position="10"/>
        <end position="105"/>
    </location>
</feature>
<keyword evidence="9" id="KW-1185">Reference proteome</keyword>
<keyword evidence="3" id="KW-0175">Coiled coil</keyword>
<evidence type="ECO:0000256" key="5">
    <source>
        <dbReference type="RuleBase" id="RU362066"/>
    </source>
</evidence>
<evidence type="ECO:0000313" key="9">
    <source>
        <dbReference type="Proteomes" id="UP000589620"/>
    </source>
</evidence>
<dbReference type="RefSeq" id="WP_179457284.1">
    <property type="nucleotide sequence ID" value="NZ_BAAAPX010000001.1"/>
</dbReference>
<keyword evidence="8" id="KW-0282">Flagellum</keyword>
<dbReference type="Pfam" id="PF07195">
    <property type="entry name" value="FliD_C"/>
    <property type="match status" value="1"/>
</dbReference>
<evidence type="ECO:0000256" key="2">
    <source>
        <dbReference type="ARBA" id="ARBA00011255"/>
    </source>
</evidence>
<dbReference type="EMBL" id="JACCBJ010000001">
    <property type="protein sequence ID" value="NYD75318.1"/>
    <property type="molecule type" value="Genomic_DNA"/>
</dbReference>
<evidence type="ECO:0000256" key="4">
    <source>
        <dbReference type="ARBA" id="ARBA00023143"/>
    </source>
</evidence>
<evidence type="ECO:0000259" key="7">
    <source>
        <dbReference type="Pfam" id="PF07195"/>
    </source>
</evidence>
<keyword evidence="8" id="KW-0966">Cell projection</keyword>
<evidence type="ECO:0000256" key="3">
    <source>
        <dbReference type="ARBA" id="ARBA00023054"/>
    </source>
</evidence>
<keyword evidence="4 5" id="KW-0975">Bacterial flagellum</keyword>
<keyword evidence="8" id="KW-0969">Cilium</keyword>
<protein>
    <recommendedName>
        <fullName evidence="5">Flagellar hook-associated protein 2</fullName>
        <shortName evidence="5">HAP2</shortName>
    </recommendedName>
    <alternativeName>
        <fullName evidence="5">Flagellar cap protein</fullName>
    </alternativeName>
</protein>
<dbReference type="InterPro" id="IPR040026">
    <property type="entry name" value="FliD"/>
</dbReference>
<dbReference type="AlphaFoldDB" id="A0A852T175"/>
<feature type="domain" description="Flagellar hook-associated protein 2 C-terminal" evidence="7">
    <location>
        <begin position="218"/>
        <end position="443"/>
    </location>
</feature>
<evidence type="ECO:0000259" key="6">
    <source>
        <dbReference type="Pfam" id="PF02465"/>
    </source>
</evidence>
<comment type="subunit">
    <text evidence="2 5">Homopentamer.</text>
</comment>
<dbReference type="GO" id="GO:0071973">
    <property type="term" value="P:bacterial-type flagellum-dependent cell motility"/>
    <property type="evidence" value="ECO:0007669"/>
    <property type="project" value="TreeGrafter"/>
</dbReference>